<dbReference type="PANTHER" id="PTHR43539">
    <property type="entry name" value="FLAVIN-BINDING MONOOXYGENASE-LIKE PROTEIN (AFU_ORTHOLOGUE AFUA_4G09220)"/>
    <property type="match status" value="1"/>
</dbReference>
<gene>
    <name evidence="2" type="ORF">CUT44_11000</name>
</gene>
<dbReference type="PIRSF" id="PIRSF000332">
    <property type="entry name" value="FMO"/>
    <property type="match status" value="1"/>
</dbReference>
<protein>
    <submittedName>
        <fullName evidence="2">Monooxygenase</fullName>
    </submittedName>
</protein>
<evidence type="ECO:0000313" key="3">
    <source>
        <dbReference type="Proteomes" id="UP000230407"/>
    </source>
</evidence>
<dbReference type="GO" id="GO:0050660">
    <property type="term" value="F:flavin adenine dinucleotide binding"/>
    <property type="evidence" value="ECO:0007669"/>
    <property type="project" value="InterPro"/>
</dbReference>
<dbReference type="GO" id="GO:0005829">
    <property type="term" value="C:cytosol"/>
    <property type="evidence" value="ECO:0007669"/>
    <property type="project" value="TreeGrafter"/>
</dbReference>
<evidence type="ECO:0000313" key="2">
    <source>
        <dbReference type="EMBL" id="PJE97807.1"/>
    </source>
</evidence>
<accession>A0A2M8M0T6</accession>
<organism evidence="2 3">
    <name type="scientific">Streptomyces carminius</name>
    <dbReference type="NCBI Taxonomy" id="2665496"/>
    <lineage>
        <taxon>Bacteria</taxon>
        <taxon>Bacillati</taxon>
        <taxon>Actinomycetota</taxon>
        <taxon>Actinomycetes</taxon>
        <taxon>Kitasatosporales</taxon>
        <taxon>Streptomycetaceae</taxon>
        <taxon>Streptomyces</taxon>
    </lineage>
</organism>
<dbReference type="GO" id="GO:0050661">
    <property type="term" value="F:NADP binding"/>
    <property type="evidence" value="ECO:0007669"/>
    <property type="project" value="InterPro"/>
</dbReference>
<dbReference type="Pfam" id="PF13738">
    <property type="entry name" value="Pyr_redox_3"/>
    <property type="match status" value="1"/>
</dbReference>
<keyword evidence="2" id="KW-0503">Monooxygenase</keyword>
<comment type="caution">
    <text evidence="2">The sequence shown here is derived from an EMBL/GenBank/DDBJ whole genome shotgun (WGS) entry which is preliminary data.</text>
</comment>
<dbReference type="InterPro" id="IPR000960">
    <property type="entry name" value="Flavin_mOase"/>
</dbReference>
<reference evidence="2 3" key="1">
    <citation type="submission" date="2017-11" db="EMBL/GenBank/DDBJ databases">
        <title>Streptomyces carmine sp. nov., a novel actinomycete isolated from Sophora alopecuroides in Xinjiang, China.</title>
        <authorList>
            <person name="Wang Y."/>
            <person name="Luo X."/>
            <person name="Wan C."/>
            <person name="Zhang L."/>
        </authorList>
    </citation>
    <scope>NUCLEOTIDE SEQUENCE [LARGE SCALE GENOMIC DNA]</scope>
    <source>
        <strain evidence="2 3">TRM SA0054</strain>
    </source>
</reference>
<name>A0A2M8M0T6_9ACTN</name>
<dbReference type="PANTHER" id="PTHR43539:SF78">
    <property type="entry name" value="FLAVIN-CONTAINING MONOOXYGENASE"/>
    <property type="match status" value="1"/>
</dbReference>
<dbReference type="InterPro" id="IPR050982">
    <property type="entry name" value="Auxin_biosynth/cation_transpt"/>
</dbReference>
<dbReference type="PRINTS" id="PR00368">
    <property type="entry name" value="FADPNR"/>
</dbReference>
<keyword evidence="3" id="KW-1185">Reference proteome</keyword>
<dbReference type="AlphaFoldDB" id="A0A2M8M0T6"/>
<dbReference type="PRINTS" id="PR00469">
    <property type="entry name" value="PNDRDTASEII"/>
</dbReference>
<dbReference type="InterPro" id="IPR036188">
    <property type="entry name" value="FAD/NAD-bd_sf"/>
</dbReference>
<dbReference type="Gene3D" id="3.50.50.60">
    <property type="entry name" value="FAD/NAD(P)-binding domain"/>
    <property type="match status" value="1"/>
</dbReference>
<dbReference type="SUPFAM" id="SSF51905">
    <property type="entry name" value="FAD/NAD(P)-binding domain"/>
    <property type="match status" value="2"/>
</dbReference>
<proteinExistence type="predicted"/>
<dbReference type="GO" id="GO:0004497">
    <property type="term" value="F:monooxygenase activity"/>
    <property type="evidence" value="ECO:0007669"/>
    <property type="project" value="UniProtKB-KW"/>
</dbReference>
<keyword evidence="1" id="KW-0560">Oxidoreductase</keyword>
<evidence type="ECO:0000256" key="1">
    <source>
        <dbReference type="ARBA" id="ARBA00023002"/>
    </source>
</evidence>
<dbReference type="Proteomes" id="UP000230407">
    <property type="component" value="Unassembled WGS sequence"/>
</dbReference>
<dbReference type="EMBL" id="PGGW01000039">
    <property type="protein sequence ID" value="PJE97807.1"/>
    <property type="molecule type" value="Genomic_DNA"/>
</dbReference>
<sequence length="380" mass="41212">MSDDSRPVHIIGAGPGGLAVAAALRERGIRSVVLERSESVGASWRGHYDRLRLHTTRRRSALPGLRIPRSYGRWVRRDDLVRYLEEYARHHRLELAPGVEVNRIDRADDGSWVLRANGGRVLNAPVVVVATGYSHTPYVPGWPGRDSFAGELLHARDYRAPGPYAGKDVLVVGTGNTGAEIALDLAEGGASRVRLAVRTPPHIVRRSTLGWPAQATGIAVRRLPVRLVDGMARGLARVSLPDLSKHGLPRPETGLYTRVRQGAIPVQDTGFVKAVRRGRIEPVATVESFDGPKVVLADGSTIAPDTVIAATGYRRGLEELVGHLGVLDERGRPRARGHRTLPTAAGLYFTGYTNPISGMLRELGIEARKTARAVARTTSD</sequence>